<accession>A0A1D2MV81</accession>
<protein>
    <submittedName>
        <fullName evidence="2">Uncharacterized protein</fullName>
    </submittedName>
</protein>
<feature type="compositionally biased region" description="Low complexity" evidence="1">
    <location>
        <begin position="367"/>
        <end position="388"/>
    </location>
</feature>
<proteinExistence type="predicted"/>
<feature type="compositionally biased region" description="Acidic residues" evidence="1">
    <location>
        <begin position="298"/>
        <end position="310"/>
    </location>
</feature>
<evidence type="ECO:0000313" key="2">
    <source>
        <dbReference type="EMBL" id="ODM96896.1"/>
    </source>
</evidence>
<comment type="caution">
    <text evidence="2">The sequence shown here is derived from an EMBL/GenBank/DDBJ whole genome shotgun (WGS) entry which is preliminary data.</text>
</comment>
<dbReference type="EMBL" id="LJIJ01000492">
    <property type="protein sequence ID" value="ODM96896.1"/>
    <property type="molecule type" value="Genomic_DNA"/>
</dbReference>
<sequence>MTRVRVHPSMETNLIYFRPEKRFVNDDLLKDTYNYKIKDAFTKAENVITVPIYLTVFQFSKPNVCKKRRRPPSMQEKMCFYLIGSKQEPPMIDHSATVDRIEFHGHIGFEEPVFEIIKNLKELRKIAFFLDPKKQGNFIQLSRINNSNNSNSTNNKKIKYDSSYCKNVTSLKLVLERSDGCSEEQSLSMAKKETLRVMIIRLLRRTTDLCPNIKRLTVEVPNWKGIRTVVDEILEKIAYLKPTKMSFDSNNYISVRKITDNFSEDDESTSVSANSDTAVPSEDDQSSCNEDVTITDEGCSDDQVDSENSDEPAPRLEDMSKLLGSILGIPTSSGPPSPPLSSSSTDIPLQDSSGSTAPQQTQTDCELTSTLTSNTNTRTTASSSFQRSSLSSSSEIISYAAAAASTKSFSSAVRKNGNGNNSLQQHKYINNNEGSRKTLRDGEGSTHDEQSSNSNLYKKPSIPNVADLGKPVVVSAATQVL</sequence>
<evidence type="ECO:0000313" key="3">
    <source>
        <dbReference type="Proteomes" id="UP000094527"/>
    </source>
</evidence>
<reference evidence="2 3" key="1">
    <citation type="journal article" date="2016" name="Genome Biol. Evol.">
        <title>Gene Family Evolution Reflects Adaptation to Soil Environmental Stressors in the Genome of the Collembolan Orchesella cincta.</title>
        <authorList>
            <person name="Faddeeva-Vakhrusheva A."/>
            <person name="Derks M.F."/>
            <person name="Anvar S.Y."/>
            <person name="Agamennone V."/>
            <person name="Suring W."/>
            <person name="Smit S."/>
            <person name="van Straalen N.M."/>
            <person name="Roelofs D."/>
        </authorList>
    </citation>
    <scope>NUCLEOTIDE SEQUENCE [LARGE SCALE GENOMIC DNA]</scope>
    <source>
        <tissue evidence="2">Mixed pool</tissue>
    </source>
</reference>
<feature type="region of interest" description="Disordered" evidence="1">
    <location>
        <begin position="263"/>
        <end position="388"/>
    </location>
</feature>
<feature type="compositionally biased region" description="Polar residues" evidence="1">
    <location>
        <begin position="350"/>
        <end position="366"/>
    </location>
</feature>
<dbReference type="Proteomes" id="UP000094527">
    <property type="component" value="Unassembled WGS sequence"/>
</dbReference>
<feature type="compositionally biased region" description="Basic and acidic residues" evidence="1">
    <location>
        <begin position="434"/>
        <end position="450"/>
    </location>
</feature>
<keyword evidence="3" id="KW-1185">Reference proteome</keyword>
<dbReference type="AlphaFoldDB" id="A0A1D2MV81"/>
<feature type="compositionally biased region" description="Low complexity" evidence="1">
    <location>
        <begin position="340"/>
        <end position="349"/>
    </location>
</feature>
<feature type="region of interest" description="Disordered" evidence="1">
    <location>
        <begin position="434"/>
        <end position="464"/>
    </location>
</feature>
<gene>
    <name evidence="2" type="ORF">Ocin01_09791</name>
</gene>
<evidence type="ECO:0000256" key="1">
    <source>
        <dbReference type="SAM" id="MobiDB-lite"/>
    </source>
</evidence>
<organism evidence="2 3">
    <name type="scientific">Orchesella cincta</name>
    <name type="common">Springtail</name>
    <name type="synonym">Podura cincta</name>
    <dbReference type="NCBI Taxonomy" id="48709"/>
    <lineage>
        <taxon>Eukaryota</taxon>
        <taxon>Metazoa</taxon>
        <taxon>Ecdysozoa</taxon>
        <taxon>Arthropoda</taxon>
        <taxon>Hexapoda</taxon>
        <taxon>Collembola</taxon>
        <taxon>Entomobryomorpha</taxon>
        <taxon>Entomobryoidea</taxon>
        <taxon>Orchesellidae</taxon>
        <taxon>Orchesellinae</taxon>
        <taxon>Orchesella</taxon>
    </lineage>
</organism>
<feature type="compositionally biased region" description="Polar residues" evidence="1">
    <location>
        <begin position="269"/>
        <end position="278"/>
    </location>
</feature>
<feature type="compositionally biased region" description="Low complexity" evidence="1">
    <location>
        <begin position="322"/>
        <end position="332"/>
    </location>
</feature>
<dbReference type="OrthoDB" id="10677526at2759"/>
<name>A0A1D2MV81_ORCCI</name>